<organism evidence="1 2">
    <name type="scientific">Eubacterium ruminantium</name>
    <dbReference type="NCBI Taxonomy" id="42322"/>
    <lineage>
        <taxon>Bacteria</taxon>
        <taxon>Bacillati</taxon>
        <taxon>Bacillota</taxon>
        <taxon>Clostridia</taxon>
        <taxon>Eubacteriales</taxon>
        <taxon>Eubacteriaceae</taxon>
        <taxon>Eubacterium</taxon>
    </lineage>
</organism>
<sequence>MKTTKIQFNATTFKATRNVISAYFGATFDRTIELDKAKKATKSYSDCIRTDEEELIKLALGQTEGIVRSKSDIEKSLATNKATYNKLIAPYNAMVTATDKAIADGVALFNNKDSALYKAYAEYVLNPTDDAYLAYADALAKRFVEFGLADATAENVQHYMVNADRFRKGSSAVKSGKIIDALAPKAFSEAILRKIYDNNKSAFNSTKFADYVRKCAEKAKKNA</sequence>
<gene>
    <name evidence="1" type="ORF">SAMN02745110_02259</name>
</gene>
<accession>A0A1T4Q579</accession>
<dbReference type="EMBL" id="FUXA01000016">
    <property type="protein sequence ID" value="SJZ98707.1"/>
    <property type="molecule type" value="Genomic_DNA"/>
</dbReference>
<dbReference type="Proteomes" id="UP000189857">
    <property type="component" value="Unassembled WGS sequence"/>
</dbReference>
<reference evidence="1 2" key="1">
    <citation type="submission" date="2017-02" db="EMBL/GenBank/DDBJ databases">
        <authorList>
            <person name="Peterson S.W."/>
        </authorList>
    </citation>
    <scope>NUCLEOTIDE SEQUENCE [LARGE SCALE GENOMIC DNA]</scope>
    <source>
        <strain evidence="1 2">ATCC 17233</strain>
    </source>
</reference>
<keyword evidence="2" id="KW-1185">Reference proteome</keyword>
<proteinExistence type="predicted"/>
<evidence type="ECO:0000313" key="1">
    <source>
        <dbReference type="EMBL" id="SJZ98707.1"/>
    </source>
</evidence>
<protein>
    <submittedName>
        <fullName evidence="1">Uncharacterized protein</fullName>
    </submittedName>
</protein>
<dbReference type="AlphaFoldDB" id="A0A1T4Q579"/>
<evidence type="ECO:0000313" key="2">
    <source>
        <dbReference type="Proteomes" id="UP000189857"/>
    </source>
</evidence>
<name>A0A1T4Q579_9FIRM</name>